<sequence length="357" mass="38017">MGIRKLAAVGIAAALVATTATAASAAPDQRVDPAVLQAGLDRMARDGAQGVQLRVVDGDRTLLLRSGTARAGSPRPVPLNGRFRVGSVTKTFVATVVLQLVAEGRVSLDAPVSNHLPGLVDDRITVRMLLQHTSGLYDYTRALPLDGETFLKERFTRHDPRDLVAMSTSRPLDFTPGERHEYSNTNYIVAGLLIKQVTGKSWERSVNDRILRPLGLHATATGGLVPQGPHARGYLQINGKLVDVTALNSSMAWAAGSMISTTADLDRFYAALLDGDLLPPAQLAEMKKTVDGYGLGIYEFPMPCGITAWGHGGGIPGYITLSINADDTRLEMSMTTGALDEDGVDGLDDTLIAAFCP</sequence>
<evidence type="ECO:0000313" key="4">
    <source>
        <dbReference type="Proteomes" id="UP001596512"/>
    </source>
</evidence>
<feature type="signal peptide" evidence="1">
    <location>
        <begin position="1"/>
        <end position="22"/>
    </location>
</feature>
<feature type="chain" id="PRO_5047540892" evidence="1">
    <location>
        <begin position="23"/>
        <end position="357"/>
    </location>
</feature>
<evidence type="ECO:0000313" key="3">
    <source>
        <dbReference type="EMBL" id="MFC7613385.1"/>
    </source>
</evidence>
<organism evidence="3 4">
    <name type="scientific">Actinokineospora soli</name>
    <dbReference type="NCBI Taxonomy" id="1048753"/>
    <lineage>
        <taxon>Bacteria</taxon>
        <taxon>Bacillati</taxon>
        <taxon>Actinomycetota</taxon>
        <taxon>Actinomycetes</taxon>
        <taxon>Pseudonocardiales</taxon>
        <taxon>Pseudonocardiaceae</taxon>
        <taxon>Actinokineospora</taxon>
    </lineage>
</organism>
<evidence type="ECO:0000256" key="1">
    <source>
        <dbReference type="SAM" id="SignalP"/>
    </source>
</evidence>
<dbReference type="GO" id="GO:0016787">
    <property type="term" value="F:hydrolase activity"/>
    <property type="evidence" value="ECO:0007669"/>
    <property type="project" value="UniProtKB-KW"/>
</dbReference>
<keyword evidence="3" id="KW-0378">Hydrolase</keyword>
<dbReference type="PANTHER" id="PTHR46825">
    <property type="entry name" value="D-ALANYL-D-ALANINE-CARBOXYPEPTIDASE/ENDOPEPTIDASE AMPH"/>
    <property type="match status" value="1"/>
</dbReference>
<dbReference type="EMBL" id="JBHTEY010000004">
    <property type="protein sequence ID" value="MFC7613385.1"/>
    <property type="molecule type" value="Genomic_DNA"/>
</dbReference>
<dbReference type="InterPro" id="IPR012338">
    <property type="entry name" value="Beta-lactam/transpept-like"/>
</dbReference>
<name>A0ABW2TI50_9PSEU</name>
<dbReference type="Pfam" id="PF00144">
    <property type="entry name" value="Beta-lactamase"/>
    <property type="match status" value="1"/>
</dbReference>
<protein>
    <submittedName>
        <fullName evidence="3">Serine hydrolase domain-containing protein</fullName>
        <ecNumber evidence="3">3.-.-.-</ecNumber>
    </submittedName>
</protein>
<dbReference type="Proteomes" id="UP001596512">
    <property type="component" value="Unassembled WGS sequence"/>
</dbReference>
<dbReference type="EC" id="3.-.-.-" evidence="3"/>
<dbReference type="SUPFAM" id="SSF56601">
    <property type="entry name" value="beta-lactamase/transpeptidase-like"/>
    <property type="match status" value="1"/>
</dbReference>
<dbReference type="Gene3D" id="3.40.710.10">
    <property type="entry name" value="DD-peptidase/beta-lactamase superfamily"/>
    <property type="match status" value="1"/>
</dbReference>
<dbReference type="InterPro" id="IPR001466">
    <property type="entry name" value="Beta-lactam-related"/>
</dbReference>
<keyword evidence="1" id="KW-0732">Signal</keyword>
<gene>
    <name evidence="3" type="ORF">ACFQV2_06985</name>
</gene>
<accession>A0ABW2TI50</accession>
<proteinExistence type="predicted"/>
<dbReference type="PANTHER" id="PTHR46825:SF7">
    <property type="entry name" value="D-ALANYL-D-ALANINE CARBOXYPEPTIDASE"/>
    <property type="match status" value="1"/>
</dbReference>
<comment type="caution">
    <text evidence="3">The sequence shown here is derived from an EMBL/GenBank/DDBJ whole genome shotgun (WGS) entry which is preliminary data.</text>
</comment>
<feature type="domain" description="Beta-lactamase-related" evidence="2">
    <location>
        <begin position="42"/>
        <end position="341"/>
    </location>
</feature>
<evidence type="ECO:0000259" key="2">
    <source>
        <dbReference type="Pfam" id="PF00144"/>
    </source>
</evidence>
<reference evidence="4" key="1">
    <citation type="journal article" date="2019" name="Int. J. Syst. Evol. Microbiol.">
        <title>The Global Catalogue of Microorganisms (GCM) 10K type strain sequencing project: providing services to taxonomists for standard genome sequencing and annotation.</title>
        <authorList>
            <consortium name="The Broad Institute Genomics Platform"/>
            <consortium name="The Broad Institute Genome Sequencing Center for Infectious Disease"/>
            <person name="Wu L."/>
            <person name="Ma J."/>
        </authorList>
    </citation>
    <scope>NUCLEOTIDE SEQUENCE [LARGE SCALE GENOMIC DNA]</scope>
    <source>
        <strain evidence="4">JCM 17695</strain>
    </source>
</reference>
<keyword evidence="4" id="KW-1185">Reference proteome</keyword>
<dbReference type="InterPro" id="IPR050491">
    <property type="entry name" value="AmpC-like"/>
</dbReference>